<dbReference type="InterPro" id="IPR043472">
    <property type="entry name" value="Macro_dom-like"/>
</dbReference>
<dbReference type="Pfam" id="PF00883">
    <property type="entry name" value="Peptidase_M17"/>
    <property type="match status" value="1"/>
</dbReference>
<dbReference type="Gene3D" id="3.40.220.10">
    <property type="entry name" value="Leucine Aminopeptidase, subunit E, domain 1"/>
    <property type="match status" value="1"/>
</dbReference>
<evidence type="ECO:0000256" key="2">
    <source>
        <dbReference type="ARBA" id="ARBA00000967"/>
    </source>
</evidence>
<gene>
    <name evidence="8 10" type="primary">pepA</name>
    <name evidence="10" type="ORF">GCM10011415_24800</name>
</gene>
<feature type="binding site" evidence="8">
    <location>
        <position position="352"/>
    </location>
    <ligand>
        <name>Mn(2+)</name>
        <dbReference type="ChEBI" id="CHEBI:29035"/>
        <label>1</label>
    </ligand>
</feature>
<evidence type="ECO:0000313" key="10">
    <source>
        <dbReference type="EMBL" id="GGG75312.1"/>
    </source>
</evidence>
<keyword evidence="11" id="KW-1185">Reference proteome</keyword>
<evidence type="ECO:0000256" key="5">
    <source>
        <dbReference type="ARBA" id="ARBA00022670"/>
    </source>
</evidence>
<dbReference type="PANTHER" id="PTHR11963:SF23">
    <property type="entry name" value="CYTOSOL AMINOPEPTIDASE"/>
    <property type="match status" value="1"/>
</dbReference>
<comment type="catalytic activity">
    <reaction evidence="1 8">
        <text>Release of an N-terminal amino acid, Xaa-|-Yaa-, in which Xaa is preferably Leu, but may be other amino acids including Pro although not Arg or Lys, and Yaa may be Pro. Amino acid amides and methyl esters are also readily hydrolyzed, but rates on arylamides are exceedingly low.</text>
        <dbReference type="EC" id="3.4.11.1"/>
    </reaction>
</comment>
<feature type="active site" evidence="8">
    <location>
        <position position="280"/>
    </location>
</feature>
<dbReference type="EC" id="3.4.11.10" evidence="8"/>
<dbReference type="EC" id="3.4.11.1" evidence="8"/>
<dbReference type="GO" id="GO:0005737">
    <property type="term" value="C:cytoplasm"/>
    <property type="evidence" value="ECO:0007669"/>
    <property type="project" value="UniProtKB-SubCell"/>
</dbReference>
<dbReference type="GO" id="GO:0070006">
    <property type="term" value="F:metalloaminopeptidase activity"/>
    <property type="evidence" value="ECO:0007669"/>
    <property type="project" value="InterPro"/>
</dbReference>
<comment type="function">
    <text evidence="8">Presumably involved in the processing and regular turnover of intracellular proteins. Catalyzes the removal of unsubstituted N-terminal amino acids from various peptides.</text>
</comment>
<keyword evidence="8" id="KW-0963">Cytoplasm</keyword>
<keyword evidence="8" id="KW-0479">Metal-binding</keyword>
<accession>A0A8J2ZKX3</accession>
<keyword evidence="6 8" id="KW-0378">Hydrolase</keyword>
<dbReference type="EMBL" id="BMJV01000005">
    <property type="protein sequence ID" value="GGG75312.1"/>
    <property type="molecule type" value="Genomic_DNA"/>
</dbReference>
<dbReference type="SUPFAM" id="SSF53187">
    <property type="entry name" value="Zn-dependent exopeptidases"/>
    <property type="match status" value="1"/>
</dbReference>
<evidence type="ECO:0000256" key="1">
    <source>
        <dbReference type="ARBA" id="ARBA00000135"/>
    </source>
</evidence>
<feature type="binding site" evidence="8">
    <location>
        <position position="273"/>
    </location>
    <ligand>
        <name>Mn(2+)</name>
        <dbReference type="ChEBI" id="CHEBI:29035"/>
        <label>2</label>
    </ligand>
</feature>
<comment type="caution">
    <text evidence="10">The sequence shown here is derived from an EMBL/GenBank/DDBJ whole genome shotgun (WGS) entry which is preliminary data.</text>
</comment>
<comment type="cofactor">
    <cofactor evidence="8">
        <name>Mn(2+)</name>
        <dbReference type="ChEBI" id="CHEBI:29035"/>
    </cofactor>
    <text evidence="8">Binds 2 manganese ions per subunit.</text>
</comment>
<dbReference type="CDD" id="cd00433">
    <property type="entry name" value="Peptidase_M17"/>
    <property type="match status" value="1"/>
</dbReference>
<proteinExistence type="inferred from homology"/>
<sequence length="510" mass="53511">MSSGGLTTIANQWESMMTDLRQITFVETDLDALKDAPGRVAVFVNAAGQLGRGARRLNRLTRGSVARAVEGEAWEKLPEGGVVSLAFPGGMAADAIDIVKLERRAEVEPARKAGAALARLAGASPVTVLGETLVRLPQVVLGLALRGYGYTEVRSDKGKPLEPATVHCPKPAEIEAACAPLLGVASGVFFTRDLVNAPANVLTTTEFATRLEGLRELGVEVEVLEEDRLAELGMNMLLCVGQGSASPSKVVVMRWKGAEADPLALVGKGVVFDTGGISLKPAGGMEDMTMDMGGAGVVSGVMKALAMRKAPAHVVGLVGLVENMPSGEAVRPGDVVTSMKGDTVEVINTDAEGRLVLGDVLWYTQEHVKPAAIVDLATLTGACIVALGHENAAVFSNDDPFANAFLRAAGTEGEGAWRMPMGKAYDDLLKSNVADMKNIGGRPAGSVTAAQFLRRFVREDMPWIHLDIAGVASLKSEGPLSPKGASGWGVLALDRLVRDRFEVQADDGKA</sequence>
<comment type="subcellular location">
    <subcellularLocation>
        <location evidence="8">Cytoplasm</location>
    </subcellularLocation>
</comment>
<evidence type="ECO:0000256" key="7">
    <source>
        <dbReference type="ARBA" id="ARBA00023211"/>
    </source>
</evidence>
<evidence type="ECO:0000313" key="11">
    <source>
        <dbReference type="Proteomes" id="UP000617145"/>
    </source>
</evidence>
<feature type="active site" evidence="8">
    <location>
        <position position="354"/>
    </location>
</feature>
<keyword evidence="4 8" id="KW-0031">Aminopeptidase</keyword>
<dbReference type="PRINTS" id="PR00481">
    <property type="entry name" value="LAMNOPPTDASE"/>
</dbReference>
<dbReference type="HAMAP" id="MF_00181">
    <property type="entry name" value="Cytosol_peptidase_M17"/>
    <property type="match status" value="1"/>
</dbReference>
<comment type="catalytic activity">
    <reaction evidence="2 8">
        <text>Release of an N-terminal amino acid, preferentially leucine, but not glutamic or aspartic acids.</text>
        <dbReference type="EC" id="3.4.11.10"/>
    </reaction>
</comment>
<evidence type="ECO:0000256" key="6">
    <source>
        <dbReference type="ARBA" id="ARBA00022801"/>
    </source>
</evidence>
<dbReference type="InterPro" id="IPR023042">
    <property type="entry name" value="Peptidase_M17_leu_NH2_pept"/>
</dbReference>
<dbReference type="NCBIfam" id="NF002075">
    <property type="entry name" value="PRK00913.2-2"/>
    <property type="match status" value="1"/>
</dbReference>
<dbReference type="InterPro" id="IPR011356">
    <property type="entry name" value="Leucine_aapep/pepB"/>
</dbReference>
<feature type="binding site" evidence="8">
    <location>
        <position position="268"/>
    </location>
    <ligand>
        <name>Mn(2+)</name>
        <dbReference type="ChEBI" id="CHEBI:29035"/>
        <label>2</label>
    </ligand>
</feature>
<dbReference type="GO" id="GO:0030145">
    <property type="term" value="F:manganese ion binding"/>
    <property type="evidence" value="ECO:0007669"/>
    <property type="project" value="UniProtKB-UniRule"/>
</dbReference>
<reference evidence="10" key="1">
    <citation type="journal article" date="2014" name="Int. J. Syst. Evol. Microbiol.">
        <title>Complete genome sequence of Corynebacterium casei LMG S-19264T (=DSM 44701T), isolated from a smear-ripened cheese.</title>
        <authorList>
            <consortium name="US DOE Joint Genome Institute (JGI-PGF)"/>
            <person name="Walter F."/>
            <person name="Albersmeier A."/>
            <person name="Kalinowski J."/>
            <person name="Ruckert C."/>
        </authorList>
    </citation>
    <scope>NUCLEOTIDE SEQUENCE</scope>
    <source>
        <strain evidence="10">CGMCC 1.15762</strain>
    </source>
</reference>
<dbReference type="Proteomes" id="UP000617145">
    <property type="component" value="Unassembled WGS sequence"/>
</dbReference>
<feature type="binding site" evidence="8">
    <location>
        <position position="273"/>
    </location>
    <ligand>
        <name>Mn(2+)</name>
        <dbReference type="ChEBI" id="CHEBI:29035"/>
        <label>1</label>
    </ligand>
</feature>
<feature type="binding site" evidence="8">
    <location>
        <position position="350"/>
    </location>
    <ligand>
        <name>Mn(2+)</name>
        <dbReference type="ChEBI" id="CHEBI:29035"/>
        <label>1</label>
    </ligand>
</feature>
<evidence type="ECO:0000256" key="3">
    <source>
        <dbReference type="ARBA" id="ARBA00009528"/>
    </source>
</evidence>
<dbReference type="GO" id="GO:0006508">
    <property type="term" value="P:proteolysis"/>
    <property type="evidence" value="ECO:0007669"/>
    <property type="project" value="UniProtKB-KW"/>
</dbReference>
<organism evidence="10 11">
    <name type="scientific">Salipiger pallidus</name>
    <dbReference type="NCBI Taxonomy" id="1775170"/>
    <lineage>
        <taxon>Bacteria</taxon>
        <taxon>Pseudomonadati</taxon>
        <taxon>Pseudomonadota</taxon>
        <taxon>Alphaproteobacteria</taxon>
        <taxon>Rhodobacterales</taxon>
        <taxon>Roseobacteraceae</taxon>
        <taxon>Salipiger</taxon>
    </lineage>
</organism>
<evidence type="ECO:0000256" key="8">
    <source>
        <dbReference type="HAMAP-Rule" id="MF_00181"/>
    </source>
</evidence>
<dbReference type="AlphaFoldDB" id="A0A8J2ZKX3"/>
<feature type="binding site" evidence="8">
    <location>
        <position position="352"/>
    </location>
    <ligand>
        <name>Mn(2+)</name>
        <dbReference type="ChEBI" id="CHEBI:29035"/>
        <label>2</label>
    </ligand>
</feature>
<dbReference type="PROSITE" id="PS00631">
    <property type="entry name" value="CYTOSOL_AP"/>
    <property type="match status" value="1"/>
</dbReference>
<dbReference type="NCBIfam" id="NF002077">
    <property type="entry name" value="PRK00913.2-4"/>
    <property type="match status" value="1"/>
</dbReference>
<comment type="similarity">
    <text evidence="3 8">Belongs to the peptidase M17 family.</text>
</comment>
<evidence type="ECO:0000259" key="9">
    <source>
        <dbReference type="PROSITE" id="PS00631"/>
    </source>
</evidence>
<evidence type="ECO:0000256" key="4">
    <source>
        <dbReference type="ARBA" id="ARBA00022438"/>
    </source>
</evidence>
<dbReference type="InterPro" id="IPR000819">
    <property type="entry name" value="Peptidase_M17_C"/>
</dbReference>
<dbReference type="Gene3D" id="3.40.630.10">
    <property type="entry name" value="Zn peptidases"/>
    <property type="match status" value="1"/>
</dbReference>
<protein>
    <recommendedName>
        <fullName evidence="8">Probable cytosol aminopeptidase</fullName>
        <ecNumber evidence="8">3.4.11.1</ecNumber>
    </recommendedName>
    <alternativeName>
        <fullName evidence="8">Leucine aminopeptidase</fullName>
        <shortName evidence="8">LAP</shortName>
        <ecNumber evidence="8">3.4.11.10</ecNumber>
    </alternativeName>
    <alternativeName>
        <fullName evidence="8">Leucyl aminopeptidase</fullName>
    </alternativeName>
</protein>
<keyword evidence="7 8" id="KW-0464">Manganese</keyword>
<reference evidence="10" key="2">
    <citation type="submission" date="2020-09" db="EMBL/GenBank/DDBJ databases">
        <authorList>
            <person name="Sun Q."/>
            <person name="Zhou Y."/>
        </authorList>
    </citation>
    <scope>NUCLEOTIDE SEQUENCE</scope>
    <source>
        <strain evidence="10">CGMCC 1.15762</strain>
    </source>
</reference>
<feature type="binding site" evidence="8">
    <location>
        <position position="291"/>
    </location>
    <ligand>
        <name>Mn(2+)</name>
        <dbReference type="ChEBI" id="CHEBI:29035"/>
        <label>2</label>
    </ligand>
</feature>
<name>A0A8J2ZKX3_9RHOB</name>
<feature type="domain" description="Cytosol aminopeptidase" evidence="9">
    <location>
        <begin position="348"/>
        <end position="355"/>
    </location>
</feature>
<dbReference type="PANTHER" id="PTHR11963">
    <property type="entry name" value="LEUCINE AMINOPEPTIDASE-RELATED"/>
    <property type="match status" value="1"/>
</dbReference>
<keyword evidence="5 8" id="KW-0645">Protease</keyword>